<dbReference type="PRINTS" id="PR00507">
    <property type="entry name" value="N12N6MTFRASE"/>
</dbReference>
<keyword evidence="5" id="KW-0680">Restriction system</keyword>
<evidence type="ECO:0000259" key="8">
    <source>
        <dbReference type="Pfam" id="PF07669"/>
    </source>
</evidence>
<gene>
    <name evidence="10" type="ORF">MNBD_CHLOROFLEXI01-4834</name>
</gene>
<dbReference type="InterPro" id="IPR050953">
    <property type="entry name" value="N4_N6_ade-DNA_methylase"/>
</dbReference>
<dbReference type="GO" id="GO:0032259">
    <property type="term" value="P:methylation"/>
    <property type="evidence" value="ECO:0007669"/>
    <property type="project" value="UniProtKB-KW"/>
</dbReference>
<protein>
    <recommendedName>
        <fullName evidence="1">site-specific DNA-methyltransferase (adenine-specific)</fullName>
        <ecNumber evidence="1">2.1.1.72</ecNumber>
    </recommendedName>
</protein>
<dbReference type="SUPFAM" id="SSF53335">
    <property type="entry name" value="S-adenosyl-L-methionine-dependent methyltransferases"/>
    <property type="match status" value="1"/>
</dbReference>
<feature type="domain" description="TaqI-like C-terminal specificity" evidence="9">
    <location>
        <begin position="1046"/>
        <end position="1163"/>
    </location>
</feature>
<dbReference type="PANTHER" id="PTHR33841">
    <property type="entry name" value="DNA METHYLTRANSFERASE YEEA-RELATED"/>
    <property type="match status" value="1"/>
</dbReference>
<organism evidence="10">
    <name type="scientific">hydrothermal vent metagenome</name>
    <dbReference type="NCBI Taxonomy" id="652676"/>
    <lineage>
        <taxon>unclassified sequences</taxon>
        <taxon>metagenomes</taxon>
        <taxon>ecological metagenomes</taxon>
    </lineage>
</organism>
<keyword evidence="6" id="KW-0238">DNA-binding</keyword>
<dbReference type="Pfam" id="PF12950">
    <property type="entry name" value="TaqI_C"/>
    <property type="match status" value="1"/>
</dbReference>
<dbReference type="GO" id="GO:0009007">
    <property type="term" value="F:site-specific DNA-methyltransferase (adenine-specific) activity"/>
    <property type="evidence" value="ECO:0007669"/>
    <property type="project" value="UniProtKB-EC"/>
</dbReference>
<dbReference type="GO" id="GO:0003677">
    <property type="term" value="F:DNA binding"/>
    <property type="evidence" value="ECO:0007669"/>
    <property type="project" value="UniProtKB-KW"/>
</dbReference>
<dbReference type="EC" id="2.1.1.72" evidence="1"/>
<reference evidence="10" key="1">
    <citation type="submission" date="2018-06" db="EMBL/GenBank/DDBJ databases">
        <authorList>
            <person name="Zhirakovskaya E."/>
        </authorList>
    </citation>
    <scope>NUCLEOTIDE SEQUENCE</scope>
</reference>
<keyword evidence="2" id="KW-0489">Methyltransferase</keyword>
<keyword evidence="3" id="KW-0808">Transferase</keyword>
<dbReference type="Gene3D" id="3.90.220.10">
    <property type="entry name" value="Adenine-n6-DNA-methyltransferase Taqi, Chain A, domain 2"/>
    <property type="match status" value="1"/>
</dbReference>
<proteinExistence type="predicted"/>
<evidence type="ECO:0000256" key="3">
    <source>
        <dbReference type="ARBA" id="ARBA00022679"/>
    </source>
</evidence>
<sequence>MGQKVHKSLFSNHFLTHRLPEHDEWHEDATPALAAMQALFQQKKNVLPTLNEAQTEQEFIQPILETVLGFDGAYSVQTAVHQHGRIQRPDYALFPNVASKTEADQHLGDEDAFYARAAAVADAKYWERPLSEKRQTDDRDRWQNSNPSFQIVNYLVATKVDWGILTNGRIWRLYSHPRHVSGTATQFYEVDLLDILENNPSDFKLFWLFFRRQAFIPDTQGKNFLNRVREGSAAYARVVGDTLKVRVFDQIFPLLAGGFVANMAYRGQDPTTEAARKQIYEAALSLLYKLLFLFYGEARDLLPIHHRGYRPKSVIHMAQEIAGLIERKEPLGEVADEFYGRLLSLFQLIDRGDPGLGMPRYNGGLFHFRLRDAKARQKHAANHFLTQHTINDSRMVQAVDLLARIDGEMIDYGYLGVRHLGGVYEGLLEYKLVVDDATTGQVHLENDKGERKATGSYYTPDYIVKYIVHHTLEPILAERQQKFDELMTTQIIPKRQRLTELEAKLVNQAASLSSSVQSRYKNEQTILRQELAKLEPAARETMLDIKVCDPAMGSGHFLVEVVDYLTTNLITVLNAYPEHNPALDWLARIRESILAAMAEQGIPIDADRLDDTQLLQRAVMKRCIYGVDLNRMAVELAKVSLWLHTFTVGAPLSFLDHHLRWGNSLIGAMAQEAALEMTATRKLRKVSQAAQKLTKGRGEQLREKAAQYQFNLFSGPFRGLLQAANIMRGISLLSDATLEEVEQSEALFREFDGEAQPYKRLLDVYISRHFGVKQADEFLRLYGLDALKAESDKLGKPYQEVLAAAQALFTEKRFFHWDLEFPEVFIDLDRAAWKTNGGFDAVMFNPPYGAKISKKDANYLSKTYSISNYQYDTYLSFFEVGLNIIHQEGFLGVIVPNTWRLNLTGSDFRKRIAEKTTLQEIVNYNYPVFADAVVDTEIVICQNTLPLKTHQIQVQIVEDDNSVSSYQTLQKRWQKAGGDPFIIFKHKGTAALTENLQELATLGQLAAITQGAKPFQVGKGNPPQTRQIVEEKPFIAKSCKDKTFRPLLRGSLIQRYLTLWDDDYWISYGKWLAEPRVSANFDARSKIVVRQTGDSLVAALDQKQFIARDNLYVVIPIGNIAAEYFLALLNSSLLNWIYQNSINSEKGEALAQVKRGHLQKLPIWQIEFIMSSAERETAVTHLKTLYQQESAPYDSLLTHIAAHLAASRSDVIHDLLAFLAEEMIRLNKEKQAEIRGFLDWLVEYTELPLDEWQLKTIARAYYEKGWAELRRALKRNKKKIRAVDVNGRKALTRLKKEHNVSMDTLTPLLAAIAATDQLIDQIVYKLYGLNDEEIAIVEGKMEDA</sequence>
<evidence type="ECO:0000256" key="2">
    <source>
        <dbReference type="ARBA" id="ARBA00022603"/>
    </source>
</evidence>
<evidence type="ECO:0000256" key="4">
    <source>
        <dbReference type="ARBA" id="ARBA00022691"/>
    </source>
</evidence>
<accession>A0A3B0VGL1</accession>
<evidence type="ECO:0000256" key="1">
    <source>
        <dbReference type="ARBA" id="ARBA00011900"/>
    </source>
</evidence>
<evidence type="ECO:0000313" key="10">
    <source>
        <dbReference type="EMBL" id="VAW35939.1"/>
    </source>
</evidence>
<dbReference type="GO" id="GO:0009307">
    <property type="term" value="P:DNA restriction-modification system"/>
    <property type="evidence" value="ECO:0007669"/>
    <property type="project" value="UniProtKB-KW"/>
</dbReference>
<dbReference type="InterPro" id="IPR011639">
    <property type="entry name" value="MethylTrfase_TaqI-like_dom"/>
</dbReference>
<dbReference type="InterPro" id="IPR029063">
    <property type="entry name" value="SAM-dependent_MTases_sf"/>
</dbReference>
<keyword evidence="4" id="KW-0949">S-adenosyl-L-methionine</keyword>
<dbReference type="InterPro" id="IPR023135">
    <property type="entry name" value="N6_DNA_MeTrfase_TaqI_C"/>
</dbReference>
<dbReference type="Gene3D" id="3.40.50.150">
    <property type="entry name" value="Vaccinia Virus protein VP39"/>
    <property type="match status" value="2"/>
</dbReference>
<evidence type="ECO:0000259" key="9">
    <source>
        <dbReference type="Pfam" id="PF12950"/>
    </source>
</evidence>
<comment type="catalytic activity">
    <reaction evidence="7">
        <text>a 2'-deoxyadenosine in DNA + S-adenosyl-L-methionine = an N(6)-methyl-2'-deoxyadenosine in DNA + S-adenosyl-L-homocysteine + H(+)</text>
        <dbReference type="Rhea" id="RHEA:15197"/>
        <dbReference type="Rhea" id="RHEA-COMP:12418"/>
        <dbReference type="Rhea" id="RHEA-COMP:12419"/>
        <dbReference type="ChEBI" id="CHEBI:15378"/>
        <dbReference type="ChEBI" id="CHEBI:57856"/>
        <dbReference type="ChEBI" id="CHEBI:59789"/>
        <dbReference type="ChEBI" id="CHEBI:90615"/>
        <dbReference type="ChEBI" id="CHEBI:90616"/>
        <dbReference type="EC" id="2.1.1.72"/>
    </reaction>
</comment>
<dbReference type="EMBL" id="UOEU01000606">
    <property type="protein sequence ID" value="VAW35939.1"/>
    <property type="molecule type" value="Genomic_DNA"/>
</dbReference>
<evidence type="ECO:0000256" key="6">
    <source>
        <dbReference type="ARBA" id="ARBA00023125"/>
    </source>
</evidence>
<evidence type="ECO:0000256" key="7">
    <source>
        <dbReference type="ARBA" id="ARBA00047942"/>
    </source>
</evidence>
<dbReference type="InterPro" id="IPR025931">
    <property type="entry name" value="TaqI_C"/>
</dbReference>
<feature type="domain" description="Type II methyltransferase M.TaqI-like" evidence="8">
    <location>
        <begin position="623"/>
        <end position="929"/>
    </location>
</feature>
<dbReference type="Pfam" id="PF07669">
    <property type="entry name" value="Eco57I"/>
    <property type="match status" value="1"/>
</dbReference>
<dbReference type="PANTHER" id="PTHR33841:SF1">
    <property type="entry name" value="DNA METHYLTRANSFERASE A"/>
    <property type="match status" value="1"/>
</dbReference>
<evidence type="ECO:0000256" key="5">
    <source>
        <dbReference type="ARBA" id="ARBA00022747"/>
    </source>
</evidence>
<name>A0A3B0VGL1_9ZZZZ</name>